<evidence type="ECO:0000256" key="4">
    <source>
        <dbReference type="ARBA" id="ARBA00022847"/>
    </source>
</evidence>
<dbReference type="OMA" id="EAQIAHW"/>
<evidence type="ECO:0000256" key="1">
    <source>
        <dbReference type="ARBA" id="ARBA00004141"/>
    </source>
</evidence>
<sequence length="547" mass="60217">MTIEVSDHHLSKVQVDAKTVSSFSGNNKLSRTRRQTCWFQYRYALIVLSFFGLALVYGMRVSFNVALVGMVNQSAIAKGVQTGMCPKLQDSLVTTVNLQNESETYRTQHQVEEKKDGPFKWELYTQGIILGAFYYGYIITPIPGGRLAEKYGAKWLFGGGTLITGCLNLLIPVASVYAGSTGLIIVRMLQGLAEGVTYPAIEAQIAHWIPANQRATAVALTHTGGFFGIAIGMYVSGVLATSDIFGGWPSIFYIFEIWTTIWFVFWALLTSNRPEDHPWASQEEIDMILYNLGDQKPTHAAYTPWKKIFTSPAVFAVICAHFGTHWLQYILVTELPTYLGTVLNFNISDNGLYSSLPYMGAIIAGVFSGPLADWMRRRNFMTATNIRKLFNGLAHVVPSIMLICVVWVAGCDGGLSLVLFVIAGTIRGISEAGYMCIPLDMVPDYAGTVLGLCVCIGNTTGFIVPWVTGAFINVENSTTLWSYDFYVAGGVGLVTGLVFQLFASAEVQEWGIAPKDSSTEEQRASSRNDHYKPPRSADWKMVRTSPA</sequence>
<evidence type="ECO:0000259" key="9">
    <source>
        <dbReference type="PROSITE" id="PS50850"/>
    </source>
</evidence>
<dbReference type="InterPro" id="IPR036259">
    <property type="entry name" value="MFS_trans_sf"/>
</dbReference>
<dbReference type="AlphaFoldDB" id="A0A7M7KDA3"/>
<dbReference type="EnsemblMetazoa" id="XM_022808395">
    <property type="protein sequence ID" value="XP_022664130"/>
    <property type="gene ID" value="LOC111251639"/>
</dbReference>
<feature type="transmembrane region" description="Helical" evidence="8">
    <location>
        <begin position="251"/>
        <end position="269"/>
    </location>
</feature>
<dbReference type="PROSITE" id="PS50850">
    <property type="entry name" value="MFS"/>
    <property type="match status" value="1"/>
</dbReference>
<dbReference type="InterPro" id="IPR011701">
    <property type="entry name" value="MFS"/>
</dbReference>
<evidence type="ECO:0000256" key="3">
    <source>
        <dbReference type="ARBA" id="ARBA00022692"/>
    </source>
</evidence>
<organism evidence="10 11">
    <name type="scientific">Varroa destructor</name>
    <name type="common">Honeybee mite</name>
    <dbReference type="NCBI Taxonomy" id="109461"/>
    <lineage>
        <taxon>Eukaryota</taxon>
        <taxon>Metazoa</taxon>
        <taxon>Ecdysozoa</taxon>
        <taxon>Arthropoda</taxon>
        <taxon>Chelicerata</taxon>
        <taxon>Arachnida</taxon>
        <taxon>Acari</taxon>
        <taxon>Parasitiformes</taxon>
        <taxon>Mesostigmata</taxon>
        <taxon>Gamasina</taxon>
        <taxon>Dermanyssoidea</taxon>
        <taxon>Varroidae</taxon>
        <taxon>Varroa</taxon>
    </lineage>
</organism>
<dbReference type="GO" id="GO:0006820">
    <property type="term" value="P:monoatomic anion transport"/>
    <property type="evidence" value="ECO:0007669"/>
    <property type="project" value="TreeGrafter"/>
</dbReference>
<name>A0A7M7KDA3_VARDE</name>
<dbReference type="PANTHER" id="PTHR11662:SF399">
    <property type="entry name" value="FI19708P1-RELATED"/>
    <property type="match status" value="1"/>
</dbReference>
<dbReference type="Pfam" id="PF07690">
    <property type="entry name" value="MFS_1"/>
    <property type="match status" value="1"/>
</dbReference>
<dbReference type="RefSeq" id="XP_022664130.1">
    <property type="nucleotide sequence ID" value="XM_022808395.1"/>
</dbReference>
<dbReference type="SUPFAM" id="SSF103473">
    <property type="entry name" value="MFS general substrate transporter"/>
    <property type="match status" value="1"/>
</dbReference>
<dbReference type="Proteomes" id="UP000594260">
    <property type="component" value="Unplaced"/>
</dbReference>
<feature type="transmembrane region" description="Helical" evidence="8">
    <location>
        <begin position="155"/>
        <end position="178"/>
    </location>
</feature>
<feature type="domain" description="Major facilitator superfamily (MFS) profile" evidence="9">
    <location>
        <begin position="50"/>
        <end position="508"/>
    </location>
</feature>
<keyword evidence="3 8" id="KW-0812">Transmembrane</keyword>
<feature type="transmembrane region" description="Helical" evidence="8">
    <location>
        <begin position="485"/>
        <end position="505"/>
    </location>
</feature>
<evidence type="ECO:0000256" key="5">
    <source>
        <dbReference type="ARBA" id="ARBA00022989"/>
    </source>
</evidence>
<keyword evidence="6 8" id="KW-0472">Membrane</keyword>
<feature type="transmembrane region" description="Helical" evidence="8">
    <location>
        <begin position="41"/>
        <end position="59"/>
    </location>
</feature>
<dbReference type="Gene3D" id="1.20.1250.20">
    <property type="entry name" value="MFS general substrate transporter like domains"/>
    <property type="match status" value="2"/>
</dbReference>
<dbReference type="GO" id="GO:0016020">
    <property type="term" value="C:membrane"/>
    <property type="evidence" value="ECO:0007669"/>
    <property type="project" value="UniProtKB-SubCell"/>
</dbReference>
<keyword evidence="11" id="KW-1185">Reference proteome</keyword>
<keyword evidence="2" id="KW-0813">Transport</keyword>
<dbReference type="EnsemblMetazoa" id="XM_022808394">
    <property type="protein sequence ID" value="XP_022664129"/>
    <property type="gene ID" value="LOC111251639"/>
</dbReference>
<proteinExistence type="predicted"/>
<keyword evidence="4" id="KW-0769">Symport</keyword>
<feature type="transmembrane region" description="Helical" evidence="8">
    <location>
        <begin position="313"/>
        <end position="331"/>
    </location>
</feature>
<dbReference type="InParanoid" id="A0A7M7KDA3"/>
<feature type="transmembrane region" description="Helical" evidence="8">
    <location>
        <begin position="351"/>
        <end position="368"/>
    </location>
</feature>
<evidence type="ECO:0000256" key="7">
    <source>
        <dbReference type="SAM" id="MobiDB-lite"/>
    </source>
</evidence>
<feature type="transmembrane region" description="Helical" evidence="8">
    <location>
        <begin position="449"/>
        <end position="473"/>
    </location>
</feature>
<evidence type="ECO:0000313" key="11">
    <source>
        <dbReference type="Proteomes" id="UP000594260"/>
    </source>
</evidence>
<feature type="transmembrane region" description="Helical" evidence="8">
    <location>
        <begin position="123"/>
        <end position="143"/>
    </location>
</feature>
<evidence type="ECO:0000313" key="10">
    <source>
        <dbReference type="EnsemblMetazoa" id="XP_022664129"/>
    </source>
</evidence>
<feature type="compositionally biased region" description="Basic and acidic residues" evidence="7">
    <location>
        <begin position="517"/>
        <end position="541"/>
    </location>
</feature>
<protein>
    <recommendedName>
        <fullName evidence="9">Major facilitator superfamily (MFS) profile domain-containing protein</fullName>
    </recommendedName>
</protein>
<keyword evidence="5 8" id="KW-1133">Transmembrane helix</keyword>
<comment type="subcellular location">
    <subcellularLocation>
        <location evidence="1">Membrane</location>
        <topology evidence="1">Multi-pass membrane protein</topology>
    </subcellularLocation>
</comment>
<dbReference type="InterPro" id="IPR020846">
    <property type="entry name" value="MFS_dom"/>
</dbReference>
<dbReference type="InterPro" id="IPR050382">
    <property type="entry name" value="MFS_Na/Anion_cotransporter"/>
</dbReference>
<feature type="transmembrane region" description="Helical" evidence="8">
    <location>
        <begin position="217"/>
        <end position="239"/>
    </location>
</feature>
<evidence type="ECO:0000256" key="6">
    <source>
        <dbReference type="ARBA" id="ARBA00023136"/>
    </source>
</evidence>
<feature type="region of interest" description="Disordered" evidence="7">
    <location>
        <begin position="514"/>
        <end position="547"/>
    </location>
</feature>
<dbReference type="FunCoup" id="A0A7M7KDA3">
    <property type="interactions" value="135"/>
</dbReference>
<dbReference type="GO" id="GO:0015293">
    <property type="term" value="F:symporter activity"/>
    <property type="evidence" value="ECO:0007669"/>
    <property type="project" value="UniProtKB-KW"/>
</dbReference>
<dbReference type="CDD" id="cd17318">
    <property type="entry name" value="MFS_SLC17"/>
    <property type="match status" value="1"/>
</dbReference>
<dbReference type="OrthoDB" id="2985014at2759"/>
<accession>A0A7M7KDA3</accession>
<dbReference type="RefSeq" id="XP_022664129.1">
    <property type="nucleotide sequence ID" value="XM_022808394.1"/>
</dbReference>
<dbReference type="GeneID" id="111251639"/>
<feature type="transmembrane region" description="Helical" evidence="8">
    <location>
        <begin position="389"/>
        <end position="409"/>
    </location>
</feature>
<dbReference type="FunFam" id="1.20.1250.20:FF:000003">
    <property type="entry name" value="Solute carrier family 17 member 3"/>
    <property type="match status" value="1"/>
</dbReference>
<dbReference type="KEGG" id="vde:111251639"/>
<reference evidence="10" key="1">
    <citation type="submission" date="2021-01" db="UniProtKB">
        <authorList>
            <consortium name="EnsemblMetazoa"/>
        </authorList>
    </citation>
    <scope>IDENTIFICATION</scope>
</reference>
<evidence type="ECO:0000256" key="2">
    <source>
        <dbReference type="ARBA" id="ARBA00022448"/>
    </source>
</evidence>
<dbReference type="PANTHER" id="PTHR11662">
    <property type="entry name" value="SOLUTE CARRIER FAMILY 17"/>
    <property type="match status" value="1"/>
</dbReference>
<evidence type="ECO:0000256" key="8">
    <source>
        <dbReference type="SAM" id="Phobius"/>
    </source>
</evidence>